<dbReference type="InterPro" id="IPR005021">
    <property type="entry name" value="Terminase_largesu-like"/>
</dbReference>
<dbReference type="EMBL" id="BARS01046258">
    <property type="protein sequence ID" value="GAG28573.1"/>
    <property type="molecule type" value="Genomic_DNA"/>
</dbReference>
<feature type="non-terminal residue" evidence="3">
    <location>
        <position position="247"/>
    </location>
</feature>
<dbReference type="Pfam" id="PF03354">
    <property type="entry name" value="TerL_ATPase"/>
    <property type="match status" value="1"/>
</dbReference>
<gene>
    <name evidence="3" type="ORF">S01H1_69652</name>
</gene>
<name>X0WVX4_9ZZZZ</name>
<dbReference type="Gene3D" id="3.40.50.300">
    <property type="entry name" value="P-loop containing nucleotide triphosphate hydrolases"/>
    <property type="match status" value="1"/>
</dbReference>
<evidence type="ECO:0000259" key="1">
    <source>
        <dbReference type="Pfam" id="PF03354"/>
    </source>
</evidence>
<feature type="non-terminal residue" evidence="3">
    <location>
        <position position="1"/>
    </location>
</feature>
<organism evidence="3">
    <name type="scientific">marine sediment metagenome</name>
    <dbReference type="NCBI Taxonomy" id="412755"/>
    <lineage>
        <taxon>unclassified sequences</taxon>
        <taxon>metagenomes</taxon>
        <taxon>ecological metagenomes</taxon>
    </lineage>
</organism>
<accession>X0WVX4</accession>
<dbReference type="PANTHER" id="PTHR41287">
    <property type="match status" value="1"/>
</dbReference>
<dbReference type="Pfam" id="PF20441">
    <property type="entry name" value="TerL_nuclease"/>
    <property type="match status" value="1"/>
</dbReference>
<evidence type="ECO:0008006" key="4">
    <source>
        <dbReference type="Google" id="ProtNLM"/>
    </source>
</evidence>
<dbReference type="InterPro" id="IPR046462">
    <property type="entry name" value="TerL_nuclease"/>
</dbReference>
<dbReference type="AlphaFoldDB" id="X0WVX4"/>
<comment type="caution">
    <text evidence="3">The sequence shown here is derived from an EMBL/GenBank/DDBJ whole genome shotgun (WGS) entry which is preliminary data.</text>
</comment>
<proteinExistence type="predicted"/>
<dbReference type="GO" id="GO:0004519">
    <property type="term" value="F:endonuclease activity"/>
    <property type="evidence" value="ECO:0007669"/>
    <property type="project" value="InterPro"/>
</dbReference>
<feature type="domain" description="Terminase large subunit-like endonuclease" evidence="2">
    <location>
        <begin position="91"/>
        <end position="244"/>
    </location>
</feature>
<protein>
    <recommendedName>
        <fullName evidence="4">Phage terminase large subunit N-terminal domain-containing protein</fullName>
    </recommendedName>
</protein>
<dbReference type="PANTHER" id="PTHR41287:SF1">
    <property type="entry name" value="PROTEIN YMFN"/>
    <property type="match status" value="1"/>
</dbReference>
<sequence length="247" mass="27896">DYGIYRVISSDSLTAHGFNTHVAVVDELHTQPNSDLVDAIETSTGARRQPLIVYITTSDFEREGSVCNQKVDYAIQVRDGVIGVPTFLPVIYKADIDDDWTDEKVWEKANPNIGVSVKREYLRKACKKAQDSPTFENEFKRLHLNIRTQQDVRWIQMDKWNACNGLVDVEAIRGCACYGGLDLSSTKDLSSLVLAFEQNDKVLLLPKFWIPKEGARDRQKQGIPYLTWANQGLITLTEGNAIDFDVI</sequence>
<dbReference type="InterPro" id="IPR027417">
    <property type="entry name" value="P-loop_NTPase"/>
</dbReference>
<evidence type="ECO:0000313" key="3">
    <source>
        <dbReference type="EMBL" id="GAG28573.1"/>
    </source>
</evidence>
<feature type="domain" description="Terminase large subunit-like ATPase" evidence="1">
    <location>
        <begin position="3"/>
        <end position="74"/>
    </location>
</feature>
<reference evidence="3" key="1">
    <citation type="journal article" date="2014" name="Front. Microbiol.">
        <title>High frequency of phylogenetically diverse reductive dehalogenase-homologous genes in deep subseafloor sedimentary metagenomes.</title>
        <authorList>
            <person name="Kawai M."/>
            <person name="Futagami T."/>
            <person name="Toyoda A."/>
            <person name="Takaki Y."/>
            <person name="Nishi S."/>
            <person name="Hori S."/>
            <person name="Arai W."/>
            <person name="Tsubouchi T."/>
            <person name="Morono Y."/>
            <person name="Uchiyama I."/>
            <person name="Ito T."/>
            <person name="Fujiyama A."/>
            <person name="Inagaki F."/>
            <person name="Takami H."/>
        </authorList>
    </citation>
    <scope>NUCLEOTIDE SEQUENCE</scope>
    <source>
        <strain evidence="3">Expedition CK06-06</strain>
    </source>
</reference>
<evidence type="ECO:0000259" key="2">
    <source>
        <dbReference type="Pfam" id="PF20441"/>
    </source>
</evidence>
<dbReference type="InterPro" id="IPR046461">
    <property type="entry name" value="TerL_ATPase"/>
</dbReference>